<feature type="coiled-coil region" evidence="4">
    <location>
        <begin position="188"/>
        <end position="334"/>
    </location>
</feature>
<feature type="region of interest" description="Disordered" evidence="5">
    <location>
        <begin position="1"/>
        <end position="23"/>
    </location>
</feature>
<evidence type="ECO:0000256" key="5">
    <source>
        <dbReference type="SAM" id="MobiDB-lite"/>
    </source>
</evidence>
<keyword evidence="2" id="KW-0227">DNA damage</keyword>
<comment type="subcellular location">
    <subcellularLocation>
        <location evidence="1">Nucleus</location>
    </subcellularLocation>
</comment>
<keyword evidence="3" id="KW-0539">Nucleus</keyword>
<feature type="domain" description="BRCT" evidence="6">
    <location>
        <begin position="787"/>
        <end position="858"/>
    </location>
</feature>
<dbReference type="GO" id="GO:0005634">
    <property type="term" value="C:nucleus"/>
    <property type="evidence" value="ECO:0007669"/>
    <property type="project" value="UniProtKB-SubCell"/>
</dbReference>
<feature type="coiled-coil region" evidence="4">
    <location>
        <begin position="483"/>
        <end position="552"/>
    </location>
</feature>
<keyword evidence="4" id="KW-0175">Coiled coil</keyword>
<dbReference type="GO" id="GO:0006974">
    <property type="term" value="P:DNA damage response"/>
    <property type="evidence" value="ECO:0007669"/>
    <property type="project" value="UniProtKB-KW"/>
</dbReference>
<proteinExistence type="predicted"/>
<protein>
    <recommendedName>
        <fullName evidence="6">BRCT domain-containing protein</fullName>
    </recommendedName>
</protein>
<dbReference type="InterPro" id="IPR001357">
    <property type="entry name" value="BRCT_dom"/>
</dbReference>
<evidence type="ECO:0000256" key="4">
    <source>
        <dbReference type="SAM" id="Coils"/>
    </source>
</evidence>
<dbReference type="PANTHER" id="PTHR23196">
    <property type="entry name" value="PAX TRANSCRIPTION ACTIVATION DOMAIN INTERACTING PROTEIN"/>
    <property type="match status" value="1"/>
</dbReference>
<name>A0A7S1BXP7_9STRA</name>
<dbReference type="CDD" id="cd17744">
    <property type="entry name" value="BRCT_MDC1_rpt1"/>
    <property type="match status" value="1"/>
</dbReference>
<evidence type="ECO:0000256" key="1">
    <source>
        <dbReference type="ARBA" id="ARBA00004123"/>
    </source>
</evidence>
<dbReference type="AlphaFoldDB" id="A0A7S1BXP7"/>
<organism evidence="7">
    <name type="scientific">Corethron hystrix</name>
    <dbReference type="NCBI Taxonomy" id="216773"/>
    <lineage>
        <taxon>Eukaryota</taxon>
        <taxon>Sar</taxon>
        <taxon>Stramenopiles</taxon>
        <taxon>Ochrophyta</taxon>
        <taxon>Bacillariophyta</taxon>
        <taxon>Coscinodiscophyceae</taxon>
        <taxon>Corethrophycidae</taxon>
        <taxon>Corethrales</taxon>
        <taxon>Corethraceae</taxon>
        <taxon>Corethron</taxon>
    </lineage>
</organism>
<feature type="domain" description="BRCT" evidence="6">
    <location>
        <begin position="884"/>
        <end position="978"/>
    </location>
</feature>
<dbReference type="Pfam" id="PF16589">
    <property type="entry name" value="BRCT_2"/>
    <property type="match status" value="1"/>
</dbReference>
<sequence length="1033" mass="117488">MRLVSNNHTHEQVNAHLTNSPNGLVNFLQSNCDNMEDEENSKSALSVPLSKPKGFVELRSSSQSSSSNASMEEQSIGIPVQDVSISSTLPSSSDLAPPASSDLEDALIRVSELTKKYWKAQEVAEKERKARSFLENELQQKHTDLTKERAIREMLEIDQATKNRDLVALQANLKDSQTSSESHLKALSEQYESEKNAYGTKIDDLNTEHSQLSTRLENALSELDKSRQEISKVENVVTEKENKLVISQVESERYREDLKSKENLLEQSASHKDELQKKILMQEAEKKIFSEQLDSANKEIKHIKELLDVSETKLVEKESAVNEAEKLLLQKNEDLNLCQSKFTQQQEKNKIQLKLLEEVNMAKDDFEKKLSDLSSGYSVLVDNFEKNQNELGKAKDEITSLHKYIDEIESGLKEKDKDILLKNDELGQCRTEMDDMRAYHEKSTVILRAECKALEEESKQQISELTDGNKNMKLFLNSLHQKVSDLESESEGFEQILSGKEEEYLNSLSSKDKQITDNELLISKLQKEIECLKQLEEESKGKKKEYNKQLNEMTTSNDAMIANSQKLLDDLRGSEEKMRAKVEEIKLLKTSLLTTEENLQKKDTELVNFRGKICELDMSYQRNVKLLEKAEAEKIENEKKLSKVELDFNSCNDELREVRNELSGIKVTVMEKEVAAANLLEKELRRKNEYLQASQAKLHKAQIENRRLDSMLETVQKKEVELVEKIGNLSSCKMVLLKNIDDLEQKAIDDRMIIASMEAELEAEKFPQESTHVRIMILCERVNDVHKKMIQSISGVLVHRVEDAPIATHVIAGNDHSSLRRTSKLMIALSCTENILHMDWLAHSARAGKLLPCKNYLLLFDKKSEKEQNIVMRETIRNGRACRRSGGLLFGYSIYFCKGVAGKSSPPEHELNLIISSAGGVFLQELSQDCYPENTIIIASDPVTDNQRDEPNVEMVAQEGNGFFTSSWLFQCIMTQELNFQVYTKKSLSTPISNRKDAKYSRSRTGSLSCAISVCSIDSSKSGLTRTSRRTYS</sequence>
<dbReference type="PROSITE" id="PS50172">
    <property type="entry name" value="BRCT"/>
    <property type="match status" value="2"/>
</dbReference>
<evidence type="ECO:0000256" key="2">
    <source>
        <dbReference type="ARBA" id="ARBA00022763"/>
    </source>
</evidence>
<dbReference type="PANTHER" id="PTHR23196:SF1">
    <property type="entry name" value="PAX-INTERACTING PROTEIN 1"/>
    <property type="match status" value="1"/>
</dbReference>
<reference evidence="7" key="1">
    <citation type="submission" date="2021-01" db="EMBL/GenBank/DDBJ databases">
        <authorList>
            <person name="Corre E."/>
            <person name="Pelletier E."/>
            <person name="Niang G."/>
            <person name="Scheremetjew M."/>
            <person name="Finn R."/>
            <person name="Kale V."/>
            <person name="Holt S."/>
            <person name="Cochrane G."/>
            <person name="Meng A."/>
            <person name="Brown T."/>
            <person name="Cohen L."/>
        </authorList>
    </citation>
    <scope>NUCLEOTIDE SEQUENCE</scope>
    <source>
        <strain evidence="7">308</strain>
    </source>
</reference>
<dbReference type="InterPro" id="IPR051579">
    <property type="entry name" value="DDR_Transcriptional_Reg"/>
</dbReference>
<feature type="coiled-coil region" evidence="4">
    <location>
        <begin position="627"/>
        <end position="718"/>
    </location>
</feature>
<evidence type="ECO:0000313" key="7">
    <source>
        <dbReference type="EMBL" id="CAD8901231.1"/>
    </source>
</evidence>
<gene>
    <name evidence="7" type="ORF">CHYS00102_LOCUS28450</name>
</gene>
<dbReference type="SMART" id="SM00292">
    <property type="entry name" value="BRCT"/>
    <property type="match status" value="2"/>
</dbReference>
<dbReference type="InterPro" id="IPR036420">
    <property type="entry name" value="BRCT_dom_sf"/>
</dbReference>
<evidence type="ECO:0000259" key="6">
    <source>
        <dbReference type="PROSITE" id="PS50172"/>
    </source>
</evidence>
<dbReference type="EMBL" id="HBFR01038944">
    <property type="protein sequence ID" value="CAD8901231.1"/>
    <property type="molecule type" value="Transcribed_RNA"/>
</dbReference>
<dbReference type="SUPFAM" id="SSF52113">
    <property type="entry name" value="BRCT domain"/>
    <property type="match status" value="2"/>
</dbReference>
<dbReference type="Gene3D" id="3.40.50.10190">
    <property type="entry name" value="BRCT domain"/>
    <property type="match status" value="2"/>
</dbReference>
<accession>A0A7S1BXP7</accession>
<dbReference type="SUPFAM" id="SSF57997">
    <property type="entry name" value="Tropomyosin"/>
    <property type="match status" value="1"/>
</dbReference>
<evidence type="ECO:0000256" key="3">
    <source>
        <dbReference type="ARBA" id="ARBA00023242"/>
    </source>
</evidence>